<dbReference type="Proteomes" id="UP001430804">
    <property type="component" value="Unassembled WGS sequence"/>
</dbReference>
<name>A0ABS6WUN6_9HYPH</name>
<dbReference type="Pfam" id="PF04390">
    <property type="entry name" value="LptE"/>
    <property type="match status" value="1"/>
</dbReference>
<dbReference type="RefSeq" id="WP_219203472.1">
    <property type="nucleotide sequence ID" value="NZ_JAHWQX010000005.1"/>
</dbReference>
<protein>
    <recommendedName>
        <fullName evidence="3">LPS-assembly lipoprotein</fullName>
    </recommendedName>
</protein>
<gene>
    <name evidence="1" type="ORF">KY465_17845</name>
</gene>
<evidence type="ECO:0000313" key="2">
    <source>
        <dbReference type="Proteomes" id="UP001430804"/>
    </source>
</evidence>
<comment type="caution">
    <text evidence="1">The sequence shown here is derived from an EMBL/GenBank/DDBJ whole genome shotgun (WGS) entry which is preliminary data.</text>
</comment>
<accession>A0ABS6WUN6</accession>
<evidence type="ECO:0008006" key="3">
    <source>
        <dbReference type="Google" id="ProtNLM"/>
    </source>
</evidence>
<dbReference type="EMBL" id="JAHWQX010000005">
    <property type="protein sequence ID" value="MBW3099147.1"/>
    <property type="molecule type" value="Genomic_DNA"/>
</dbReference>
<organism evidence="1 2">
    <name type="scientific">Pseudohoeflea coraliihabitans</name>
    <dbReference type="NCBI Taxonomy" id="2860393"/>
    <lineage>
        <taxon>Bacteria</taxon>
        <taxon>Pseudomonadati</taxon>
        <taxon>Pseudomonadota</taxon>
        <taxon>Alphaproteobacteria</taxon>
        <taxon>Hyphomicrobiales</taxon>
        <taxon>Rhizobiaceae</taxon>
        <taxon>Pseudohoeflea</taxon>
    </lineage>
</organism>
<proteinExistence type="predicted"/>
<sequence>MSSSRPQIRTSLALALALVVLPLAGCQVRPLYADGDGTRHAIAIAEAENRVEQRVRNELIFAFNDGAGAPVDPQYRLELDATSQLQGVLRAGSSDEFTAARVVVTVQYQLFALAEDTALISGSRKASAEFDNPDQEFGERRALRDAEDRASREAAAFIKAEISGKLAALGR</sequence>
<reference evidence="1" key="1">
    <citation type="submission" date="2021-07" db="EMBL/GenBank/DDBJ databases">
        <title>Pseudohoeflea marina sp. nov. a polyhydroxyalcanoate-producing bacterium.</title>
        <authorList>
            <person name="Zheng W."/>
            <person name="Yu S."/>
            <person name="Huang Y."/>
        </authorList>
    </citation>
    <scope>NUCLEOTIDE SEQUENCE</scope>
    <source>
        <strain evidence="1">DP4N28-3</strain>
    </source>
</reference>
<dbReference type="InterPro" id="IPR007485">
    <property type="entry name" value="LPS_assembly_LptE"/>
</dbReference>
<keyword evidence="2" id="KW-1185">Reference proteome</keyword>
<evidence type="ECO:0000313" key="1">
    <source>
        <dbReference type="EMBL" id="MBW3099147.1"/>
    </source>
</evidence>